<evidence type="ECO:0000256" key="5">
    <source>
        <dbReference type="ARBA" id="ARBA00022840"/>
    </source>
</evidence>
<evidence type="ECO:0000259" key="10">
    <source>
        <dbReference type="PROSITE" id="PS51195"/>
    </source>
</evidence>
<keyword evidence="5" id="KW-0067">ATP-binding</keyword>
<keyword evidence="4" id="KW-0347">Helicase</keyword>
<sequence>MPLKFLQISSKRAAGNTLRTTTGRCESSPTVPGPANTFDSTDLNTLQTALRTAVEKEDYAAAAKIRNRIRELGGGSNQKDWLELGLPEWLADRAERCGYRFPTAVQAEAAEQLYKGSDVLIQAQTGSGKTLAFLLPCLAKLDAALQQVTFLRRTESAGMMQPLAMILVPTRELGAQIALLSWRMLGGNLSSKNPGDEANMFTYQGPRDVRVVGILDEKDVERCRGDVEGGGLLEGVQIIVATPTFAAQAFRNGDLFPEMLQFIAVDELDLCIEQDDVAVTELLSIPERANTVRQVALSGATLPAGIFERCVEQNWMVNQPVLVGNVPAAGTIGPSLVPSSLSHRVVSVPESRKLVALCRLLRQDLSERGEDAVKTDTRVVVFAETEDQALEAAAPLRRSLWQQHEIVVCISGGYEPLKILEDFRDGRATLLIATANAARGLDLRCVSHVYSLGPPRDLAEYVHRAGRTGRIGGDLDGGVESYPRRQDPLSPSRRAAWLTRAQVLDVLFRACRSAFPVRRVASGCVAQGLQERLPGTTRGQWMCCSGLAGAPSFLARRVASGCVAQGLQERLPGTTRGQWT</sequence>
<organism evidence="11 12">
    <name type="scientific">Cymbomonas tetramitiformis</name>
    <dbReference type="NCBI Taxonomy" id="36881"/>
    <lineage>
        <taxon>Eukaryota</taxon>
        <taxon>Viridiplantae</taxon>
        <taxon>Chlorophyta</taxon>
        <taxon>Pyramimonadophyceae</taxon>
        <taxon>Pyramimonadales</taxon>
        <taxon>Pyramimonadaceae</taxon>
        <taxon>Cymbomonas</taxon>
    </lineage>
</organism>
<feature type="domain" description="DEAD-box RNA helicase Q" evidence="10">
    <location>
        <begin position="79"/>
        <end position="107"/>
    </location>
</feature>
<dbReference type="InterPro" id="IPR050547">
    <property type="entry name" value="DEAD_box_RNA_helicases"/>
</dbReference>
<feature type="domain" description="Helicase ATP-binding" evidence="8">
    <location>
        <begin position="110"/>
        <end position="320"/>
    </location>
</feature>
<dbReference type="Pfam" id="PF02151">
    <property type="entry name" value="UVR"/>
    <property type="match status" value="1"/>
</dbReference>
<dbReference type="PANTHER" id="PTHR47963">
    <property type="entry name" value="DEAD-BOX ATP-DEPENDENT RNA HELICASE 47, MITOCHONDRIAL"/>
    <property type="match status" value="1"/>
</dbReference>
<protein>
    <recommendedName>
        <fullName evidence="1">RNA helicase</fullName>
        <ecNumber evidence="1">3.6.4.13</ecNumber>
    </recommendedName>
</protein>
<evidence type="ECO:0000256" key="2">
    <source>
        <dbReference type="ARBA" id="ARBA00022741"/>
    </source>
</evidence>
<keyword evidence="3" id="KW-0378">Hydrolase</keyword>
<name>A0AAE0GLI0_9CHLO</name>
<dbReference type="InterPro" id="IPR011545">
    <property type="entry name" value="DEAD/DEAH_box_helicase_dom"/>
</dbReference>
<dbReference type="PROSITE" id="PS51192">
    <property type="entry name" value="HELICASE_ATP_BIND_1"/>
    <property type="match status" value="1"/>
</dbReference>
<dbReference type="EMBL" id="LGRX02004486">
    <property type="protein sequence ID" value="KAK3280198.1"/>
    <property type="molecule type" value="Genomic_DNA"/>
</dbReference>
<proteinExistence type="predicted"/>
<feature type="non-terminal residue" evidence="11">
    <location>
        <position position="580"/>
    </location>
</feature>
<dbReference type="SMART" id="SM00487">
    <property type="entry name" value="DEXDc"/>
    <property type="match status" value="1"/>
</dbReference>
<dbReference type="GO" id="GO:0003724">
    <property type="term" value="F:RNA helicase activity"/>
    <property type="evidence" value="ECO:0007669"/>
    <property type="project" value="UniProtKB-EC"/>
</dbReference>
<dbReference type="PROSITE" id="PS51194">
    <property type="entry name" value="HELICASE_CTER"/>
    <property type="match status" value="1"/>
</dbReference>
<dbReference type="GO" id="GO:0003723">
    <property type="term" value="F:RNA binding"/>
    <property type="evidence" value="ECO:0007669"/>
    <property type="project" value="TreeGrafter"/>
</dbReference>
<evidence type="ECO:0000256" key="7">
    <source>
        <dbReference type="SAM" id="MobiDB-lite"/>
    </source>
</evidence>
<dbReference type="InterPro" id="IPR001943">
    <property type="entry name" value="UVR_dom"/>
</dbReference>
<keyword evidence="2" id="KW-0547">Nucleotide-binding</keyword>
<dbReference type="CDD" id="cd18787">
    <property type="entry name" value="SF2_C_DEAD"/>
    <property type="match status" value="1"/>
</dbReference>
<evidence type="ECO:0000256" key="6">
    <source>
        <dbReference type="PROSITE-ProRule" id="PRU00552"/>
    </source>
</evidence>
<feature type="domain" description="Helicase C-terminal" evidence="9">
    <location>
        <begin position="360"/>
        <end position="507"/>
    </location>
</feature>
<keyword evidence="12" id="KW-1185">Reference proteome</keyword>
<evidence type="ECO:0000256" key="3">
    <source>
        <dbReference type="ARBA" id="ARBA00022801"/>
    </source>
</evidence>
<dbReference type="SMART" id="SM00490">
    <property type="entry name" value="HELICc"/>
    <property type="match status" value="1"/>
</dbReference>
<evidence type="ECO:0000259" key="8">
    <source>
        <dbReference type="PROSITE" id="PS51192"/>
    </source>
</evidence>
<dbReference type="InterPro" id="IPR014014">
    <property type="entry name" value="RNA_helicase_DEAD_Q_motif"/>
</dbReference>
<dbReference type="Gene3D" id="3.40.50.300">
    <property type="entry name" value="P-loop containing nucleotide triphosphate hydrolases"/>
    <property type="match status" value="2"/>
</dbReference>
<evidence type="ECO:0000259" key="9">
    <source>
        <dbReference type="PROSITE" id="PS51194"/>
    </source>
</evidence>
<accession>A0AAE0GLI0</accession>
<evidence type="ECO:0000313" key="12">
    <source>
        <dbReference type="Proteomes" id="UP001190700"/>
    </source>
</evidence>
<dbReference type="SUPFAM" id="SSF52540">
    <property type="entry name" value="P-loop containing nucleoside triphosphate hydrolases"/>
    <property type="match status" value="1"/>
</dbReference>
<dbReference type="InterPro" id="IPR014001">
    <property type="entry name" value="Helicase_ATP-bd"/>
</dbReference>
<dbReference type="GO" id="GO:0005524">
    <property type="term" value="F:ATP binding"/>
    <property type="evidence" value="ECO:0007669"/>
    <property type="project" value="UniProtKB-KW"/>
</dbReference>
<feature type="short sequence motif" description="Q motif" evidence="6">
    <location>
        <begin position="79"/>
        <end position="107"/>
    </location>
</feature>
<dbReference type="Pfam" id="PF00271">
    <property type="entry name" value="Helicase_C"/>
    <property type="match status" value="1"/>
</dbReference>
<dbReference type="Pfam" id="PF00270">
    <property type="entry name" value="DEAD"/>
    <property type="match status" value="1"/>
</dbReference>
<gene>
    <name evidence="11" type="ORF">CYMTET_11941</name>
</gene>
<feature type="compositionally biased region" description="Polar residues" evidence="7">
    <location>
        <begin position="17"/>
        <end position="30"/>
    </location>
</feature>
<dbReference type="Proteomes" id="UP001190700">
    <property type="component" value="Unassembled WGS sequence"/>
</dbReference>
<dbReference type="PROSITE" id="PS51195">
    <property type="entry name" value="Q_MOTIF"/>
    <property type="match status" value="1"/>
</dbReference>
<reference evidence="11 12" key="1">
    <citation type="journal article" date="2015" name="Genome Biol. Evol.">
        <title>Comparative Genomics of a Bacterivorous Green Alga Reveals Evolutionary Causalities and Consequences of Phago-Mixotrophic Mode of Nutrition.</title>
        <authorList>
            <person name="Burns J.A."/>
            <person name="Paasch A."/>
            <person name="Narechania A."/>
            <person name="Kim E."/>
        </authorList>
    </citation>
    <scope>NUCLEOTIDE SEQUENCE [LARGE SCALE GENOMIC DNA]</scope>
    <source>
        <strain evidence="11 12">PLY_AMNH</strain>
    </source>
</reference>
<feature type="region of interest" description="Disordered" evidence="7">
    <location>
        <begin position="15"/>
        <end position="35"/>
    </location>
</feature>
<dbReference type="InterPro" id="IPR027417">
    <property type="entry name" value="P-loop_NTPase"/>
</dbReference>
<dbReference type="EC" id="3.6.4.13" evidence="1"/>
<evidence type="ECO:0000256" key="1">
    <source>
        <dbReference type="ARBA" id="ARBA00012552"/>
    </source>
</evidence>
<dbReference type="InterPro" id="IPR001650">
    <property type="entry name" value="Helicase_C-like"/>
</dbReference>
<dbReference type="AlphaFoldDB" id="A0AAE0GLI0"/>
<dbReference type="GO" id="GO:0016787">
    <property type="term" value="F:hydrolase activity"/>
    <property type="evidence" value="ECO:0007669"/>
    <property type="project" value="UniProtKB-KW"/>
</dbReference>
<evidence type="ECO:0000256" key="4">
    <source>
        <dbReference type="ARBA" id="ARBA00022806"/>
    </source>
</evidence>
<comment type="caution">
    <text evidence="11">The sequence shown here is derived from an EMBL/GenBank/DDBJ whole genome shotgun (WGS) entry which is preliminary data.</text>
</comment>
<dbReference type="PANTHER" id="PTHR47963:SF8">
    <property type="entry name" value="ATP-DEPENDENT RNA HELICASE DEAD"/>
    <property type="match status" value="1"/>
</dbReference>
<evidence type="ECO:0000313" key="11">
    <source>
        <dbReference type="EMBL" id="KAK3280198.1"/>
    </source>
</evidence>